<organism evidence="1 2">
    <name type="scientific">Choristoneura fumiferana</name>
    <name type="common">Spruce budworm moth</name>
    <name type="synonym">Archips fumiferana</name>
    <dbReference type="NCBI Taxonomy" id="7141"/>
    <lineage>
        <taxon>Eukaryota</taxon>
        <taxon>Metazoa</taxon>
        <taxon>Ecdysozoa</taxon>
        <taxon>Arthropoda</taxon>
        <taxon>Hexapoda</taxon>
        <taxon>Insecta</taxon>
        <taxon>Pterygota</taxon>
        <taxon>Neoptera</taxon>
        <taxon>Endopterygota</taxon>
        <taxon>Lepidoptera</taxon>
        <taxon>Glossata</taxon>
        <taxon>Ditrysia</taxon>
        <taxon>Tortricoidea</taxon>
        <taxon>Tortricidae</taxon>
        <taxon>Tortricinae</taxon>
        <taxon>Choristoneura</taxon>
    </lineage>
</organism>
<evidence type="ECO:0000313" key="1">
    <source>
        <dbReference type="EMBL" id="KAI8432261.1"/>
    </source>
</evidence>
<keyword evidence="2" id="KW-1185">Reference proteome</keyword>
<accession>A0ACC0K780</accession>
<evidence type="ECO:0000313" key="2">
    <source>
        <dbReference type="Proteomes" id="UP001064048"/>
    </source>
</evidence>
<name>A0ACC0K780_CHOFU</name>
<comment type="caution">
    <text evidence="1">The sequence shown here is derived from an EMBL/GenBank/DDBJ whole genome shotgun (WGS) entry which is preliminary data.</text>
</comment>
<dbReference type="EMBL" id="CM046107">
    <property type="protein sequence ID" value="KAI8432261.1"/>
    <property type="molecule type" value="Genomic_DNA"/>
</dbReference>
<protein>
    <submittedName>
        <fullName evidence="1">Uncharacterized protein</fullName>
    </submittedName>
</protein>
<dbReference type="Proteomes" id="UP001064048">
    <property type="component" value="Chromosome 7"/>
</dbReference>
<reference evidence="1 2" key="1">
    <citation type="journal article" date="2022" name="Genome Biol. Evol.">
        <title>The Spruce Budworm Genome: Reconstructing the Evolutionary History of Antifreeze Proteins.</title>
        <authorList>
            <person name="Beliveau C."/>
            <person name="Gagne P."/>
            <person name="Picq S."/>
            <person name="Vernygora O."/>
            <person name="Keeling C.I."/>
            <person name="Pinkney K."/>
            <person name="Doucet D."/>
            <person name="Wen F."/>
            <person name="Johnston J.S."/>
            <person name="Maaroufi H."/>
            <person name="Boyle B."/>
            <person name="Laroche J."/>
            <person name="Dewar K."/>
            <person name="Juretic N."/>
            <person name="Blackburn G."/>
            <person name="Nisole A."/>
            <person name="Brunet B."/>
            <person name="Brandao M."/>
            <person name="Lumley L."/>
            <person name="Duan J."/>
            <person name="Quan G."/>
            <person name="Lucarotti C.J."/>
            <person name="Roe A.D."/>
            <person name="Sperling F.A.H."/>
            <person name="Levesque R.C."/>
            <person name="Cusson M."/>
        </authorList>
    </citation>
    <scope>NUCLEOTIDE SEQUENCE [LARGE SCALE GENOMIC DNA]</scope>
    <source>
        <strain evidence="1">Glfc:IPQL:Cfum</strain>
    </source>
</reference>
<proteinExistence type="predicted"/>
<gene>
    <name evidence="1" type="ORF">MSG28_004700</name>
</gene>
<sequence length="256" mass="26937">MKLLLITLMLAATAYADSTTTAFGYLTRYGVPRAEQIRKAEEAYNNNPDSRIVGGVAASPGQFPYQAGLLIDFVGFSGQAVCGGVLVSDQRVVTAAHCWNDGQNQAWRFTVVLGSVQLFTGGTRLQTSVVIPHSSWFPALIRNDIAVVYLPHAVSISCGSLTTNQFLSHVTLNIITNSVCSLGFPLIIQPSNICTSGLGGVGTCSGDSGGPLAVYKDGAPLLVGITSFGSALGCELAFPAAFARVTSFLDFINQHL</sequence>